<evidence type="ECO:0000313" key="3">
    <source>
        <dbReference type="Proteomes" id="UP001160390"/>
    </source>
</evidence>
<keyword evidence="3" id="KW-1185">Reference proteome</keyword>
<sequence length="76" mass="8225">MTTLDVVNARVAIDSSPARNGRHTERDIRAHGEERNASRPTMTVGNLEKHSRADDGGDDPCHPLRGGPSKPIVEKA</sequence>
<reference evidence="2" key="1">
    <citation type="submission" date="2023-01" db="EMBL/GenBank/DDBJ databases">
        <authorList>
            <person name="Piombo E."/>
        </authorList>
    </citation>
    <scope>NUCLEOTIDE SEQUENCE</scope>
</reference>
<gene>
    <name evidence="2" type="ORF">CCHLO57077_00013522</name>
</gene>
<dbReference type="Proteomes" id="UP001160390">
    <property type="component" value="Unassembled WGS sequence"/>
</dbReference>
<evidence type="ECO:0000256" key="1">
    <source>
        <dbReference type="SAM" id="MobiDB-lite"/>
    </source>
</evidence>
<dbReference type="AlphaFoldDB" id="A0AA35M665"/>
<feature type="compositionally biased region" description="Basic and acidic residues" evidence="1">
    <location>
        <begin position="22"/>
        <end position="37"/>
    </location>
</feature>
<organism evidence="2 3">
    <name type="scientific">Clonostachys chloroleuca</name>
    <dbReference type="NCBI Taxonomy" id="1926264"/>
    <lineage>
        <taxon>Eukaryota</taxon>
        <taxon>Fungi</taxon>
        <taxon>Dikarya</taxon>
        <taxon>Ascomycota</taxon>
        <taxon>Pezizomycotina</taxon>
        <taxon>Sordariomycetes</taxon>
        <taxon>Hypocreomycetidae</taxon>
        <taxon>Hypocreales</taxon>
        <taxon>Bionectriaceae</taxon>
        <taxon>Clonostachys</taxon>
    </lineage>
</organism>
<comment type="caution">
    <text evidence="2">The sequence shown here is derived from an EMBL/GenBank/DDBJ whole genome shotgun (WGS) entry which is preliminary data.</text>
</comment>
<name>A0AA35M665_9HYPO</name>
<accession>A0AA35M665</accession>
<protein>
    <submittedName>
        <fullName evidence="2">Uncharacterized protein</fullName>
    </submittedName>
</protein>
<proteinExistence type="predicted"/>
<evidence type="ECO:0000313" key="2">
    <source>
        <dbReference type="EMBL" id="CAI6091240.1"/>
    </source>
</evidence>
<dbReference type="EMBL" id="CABFNP030001099">
    <property type="protein sequence ID" value="CAI6091240.1"/>
    <property type="molecule type" value="Genomic_DNA"/>
</dbReference>
<feature type="compositionally biased region" description="Basic and acidic residues" evidence="1">
    <location>
        <begin position="47"/>
        <end position="62"/>
    </location>
</feature>
<feature type="region of interest" description="Disordered" evidence="1">
    <location>
        <begin position="15"/>
        <end position="76"/>
    </location>
</feature>